<dbReference type="EMBL" id="QLTR01000024">
    <property type="protein sequence ID" value="RAS59993.1"/>
    <property type="molecule type" value="Genomic_DNA"/>
</dbReference>
<dbReference type="InterPro" id="IPR027417">
    <property type="entry name" value="P-loop_NTPase"/>
</dbReference>
<dbReference type="CDD" id="cd02042">
    <property type="entry name" value="ParAB_family"/>
    <property type="match status" value="1"/>
</dbReference>
<accession>A0A329E5K6</accession>
<dbReference type="AlphaFoldDB" id="A0A329E5K6"/>
<name>A0A329E5K6_VIBDI</name>
<gene>
    <name evidence="1" type="ORF">DET48_12416</name>
</gene>
<dbReference type="PANTHER" id="PTHR13696">
    <property type="entry name" value="P-LOOP CONTAINING NUCLEOSIDE TRIPHOSPHATE HYDROLASE"/>
    <property type="match status" value="1"/>
</dbReference>
<dbReference type="SUPFAM" id="SSF52540">
    <property type="entry name" value="P-loop containing nucleoside triphosphate hydrolases"/>
    <property type="match status" value="1"/>
</dbReference>
<proteinExistence type="predicted"/>
<dbReference type="Gene3D" id="3.40.50.300">
    <property type="entry name" value="P-loop containing nucleotide triphosphate hydrolases"/>
    <property type="match status" value="1"/>
</dbReference>
<dbReference type="InterPro" id="IPR017746">
    <property type="entry name" value="Cellulose_synthase_operon_BcsQ"/>
</dbReference>
<reference evidence="1 2" key="1">
    <citation type="submission" date="2018-06" db="EMBL/GenBank/DDBJ databases">
        <title>Freshwater and sediment microbial communities from various areas in North America, analyzing microbe dynamics in response to fracking.</title>
        <authorList>
            <person name="Lamendella R."/>
        </authorList>
    </citation>
    <scope>NUCLEOTIDE SEQUENCE [LARGE SCALE GENOMIC DNA]</scope>
    <source>
        <strain evidence="1 2">99A</strain>
    </source>
</reference>
<evidence type="ECO:0000313" key="1">
    <source>
        <dbReference type="EMBL" id="RAS59993.1"/>
    </source>
</evidence>
<evidence type="ECO:0000313" key="2">
    <source>
        <dbReference type="Proteomes" id="UP000248729"/>
    </source>
</evidence>
<dbReference type="Proteomes" id="UP000248729">
    <property type="component" value="Unassembled WGS sequence"/>
</dbReference>
<dbReference type="PANTHER" id="PTHR13696:SF99">
    <property type="entry name" value="COBYRINIC ACID AC-DIAMIDE SYNTHASE"/>
    <property type="match status" value="1"/>
</dbReference>
<protein>
    <submittedName>
        <fullName evidence="1">Cellulose synthase operon protein YhjQ</fullName>
    </submittedName>
</protein>
<dbReference type="InterPro" id="IPR050678">
    <property type="entry name" value="DNA_Partitioning_ATPase"/>
</dbReference>
<dbReference type="NCBIfam" id="TIGR03371">
    <property type="entry name" value="cellulose_yhjQ"/>
    <property type="match status" value="1"/>
</dbReference>
<sequence length="267" mass="28634">MPLIAVYSPKGGTGKTTLAANLCHSLSTMGLKTVAVDFDPQNALRLQFGIPLADTSGYVASASESAMWSKHLLSTPHHVFVLPYGKTTIQQRSAFEKSLIREPSFVARGLQELLAQPDLTVVADLPTANIYALQSLLSKADVVVTPLLADTASLSLLPEVENLFADIATRESAPDTLVVINQADYRRKVSKDVEGYMVQRLNDTVIGIVHRDESVVEANAAQQSISSVNHASVAAFDIEVISKKLAEKLGLVTNDGSMFSAPAAHHI</sequence>
<organism evidence="1 2">
    <name type="scientific">Vibrio diazotrophicus</name>
    <dbReference type="NCBI Taxonomy" id="685"/>
    <lineage>
        <taxon>Bacteria</taxon>
        <taxon>Pseudomonadati</taxon>
        <taxon>Pseudomonadota</taxon>
        <taxon>Gammaproteobacteria</taxon>
        <taxon>Vibrionales</taxon>
        <taxon>Vibrionaceae</taxon>
        <taxon>Vibrio</taxon>
    </lineage>
</organism>
<dbReference type="RefSeq" id="WP_112404411.1">
    <property type="nucleotide sequence ID" value="NZ_QLTR01000024.1"/>
</dbReference>
<comment type="caution">
    <text evidence="1">The sequence shown here is derived from an EMBL/GenBank/DDBJ whole genome shotgun (WGS) entry which is preliminary data.</text>
</comment>
<dbReference type="Pfam" id="PF06564">
    <property type="entry name" value="CBP_BcsQ"/>
    <property type="match status" value="1"/>
</dbReference>